<dbReference type="EMBL" id="ACKY01000024">
    <property type="protein sequence ID" value="EEV89328.1"/>
    <property type="molecule type" value="Genomic_DNA"/>
</dbReference>
<feature type="transmembrane region" description="Helical" evidence="16">
    <location>
        <begin position="77"/>
        <end position="96"/>
    </location>
</feature>
<evidence type="ECO:0000256" key="14">
    <source>
        <dbReference type="ARBA" id="ARBA00032361"/>
    </source>
</evidence>
<keyword evidence="10" id="KW-0443">Lipid metabolism</keyword>
<evidence type="ECO:0000313" key="18">
    <source>
        <dbReference type="Proteomes" id="UP000004870"/>
    </source>
</evidence>
<keyword evidence="9 16" id="KW-1133">Transmembrane helix</keyword>
<dbReference type="GO" id="GO:0003882">
    <property type="term" value="F:CDP-diacylglycerol-serine O-phosphatidyltransferase activity"/>
    <property type="evidence" value="ECO:0007669"/>
    <property type="project" value="UniProtKB-EC"/>
</dbReference>
<dbReference type="PANTHER" id="PTHR14269:SF61">
    <property type="entry name" value="CDP-DIACYLGLYCEROL--SERINE O-PHOSPHATIDYLTRANSFERASE"/>
    <property type="match status" value="1"/>
</dbReference>
<evidence type="ECO:0000256" key="7">
    <source>
        <dbReference type="ARBA" id="ARBA00022679"/>
    </source>
</evidence>
<dbReference type="Proteomes" id="UP000004870">
    <property type="component" value="Unassembled WGS sequence"/>
</dbReference>
<dbReference type="GO" id="GO:0012505">
    <property type="term" value="C:endomembrane system"/>
    <property type="evidence" value="ECO:0007669"/>
    <property type="project" value="UniProtKB-SubCell"/>
</dbReference>
<keyword evidence="7 15" id="KW-0808">Transferase</keyword>
<dbReference type="InterPro" id="IPR050324">
    <property type="entry name" value="CDP-alcohol_PTase-I"/>
</dbReference>
<dbReference type="NCBIfam" id="TIGR00473">
    <property type="entry name" value="pssA"/>
    <property type="match status" value="1"/>
</dbReference>
<evidence type="ECO:0000256" key="12">
    <source>
        <dbReference type="ARBA" id="ARBA00023209"/>
    </source>
</evidence>
<accession>C8N7T0</accession>
<feature type="transmembrane region" description="Helical" evidence="16">
    <location>
        <begin position="108"/>
        <end position="126"/>
    </location>
</feature>
<dbReference type="InterPro" id="IPR048254">
    <property type="entry name" value="CDP_ALCOHOL_P_TRANSF_CS"/>
</dbReference>
<dbReference type="HOGENOM" id="CLU_049944_2_0_6"/>
<keyword evidence="8 16" id="KW-0812">Transmembrane</keyword>
<dbReference type="InterPro" id="IPR004533">
    <property type="entry name" value="CDP-diaglyc--ser_O-PTrfase"/>
</dbReference>
<dbReference type="STRING" id="2718.CHUV0807_0408"/>
<evidence type="ECO:0000256" key="16">
    <source>
        <dbReference type="SAM" id="Phobius"/>
    </source>
</evidence>
<dbReference type="PANTHER" id="PTHR14269">
    <property type="entry name" value="CDP-DIACYLGLYCEROL--GLYCEROL-3-PHOSPHATE 3-PHOSPHATIDYLTRANSFERASE-RELATED"/>
    <property type="match status" value="1"/>
</dbReference>
<feature type="transmembrane region" description="Helical" evidence="16">
    <location>
        <begin position="138"/>
        <end position="157"/>
    </location>
</feature>
<dbReference type="InterPro" id="IPR000462">
    <property type="entry name" value="CDP-OH_P_trans"/>
</dbReference>
<dbReference type="InterPro" id="IPR043130">
    <property type="entry name" value="CDP-OH_PTrfase_TM_dom"/>
</dbReference>
<protein>
    <recommendedName>
        <fullName evidence="5">CDP-diacylglycerol--serine O-phosphatidyltransferase</fullName>
        <ecNumber evidence="4">2.7.8.8</ecNumber>
    </recommendedName>
    <alternativeName>
        <fullName evidence="14">Phosphatidylserine synthase</fullName>
    </alternativeName>
</protein>
<dbReference type="EC" id="2.7.8.8" evidence="4"/>
<dbReference type="RefSeq" id="WP_004139811.1">
    <property type="nucleotide sequence ID" value="NZ_GG694025.1"/>
</dbReference>
<feature type="transmembrane region" description="Helical" evidence="16">
    <location>
        <begin position="169"/>
        <end position="190"/>
    </location>
</feature>
<keyword evidence="13" id="KW-1208">Phospholipid metabolism</keyword>
<dbReference type="GO" id="GO:0008654">
    <property type="term" value="P:phospholipid biosynthetic process"/>
    <property type="evidence" value="ECO:0007669"/>
    <property type="project" value="UniProtKB-KW"/>
</dbReference>
<comment type="caution">
    <text evidence="17">The sequence shown here is derived from an EMBL/GenBank/DDBJ whole genome shotgun (WGS) entry which is preliminary data.</text>
</comment>
<comment type="catalytic activity">
    <reaction evidence="1">
        <text>a CDP-1,2-diacyl-sn-glycerol + L-serine = a 1,2-diacyl-sn-glycero-3-phospho-L-serine + CMP + H(+)</text>
        <dbReference type="Rhea" id="RHEA:16913"/>
        <dbReference type="ChEBI" id="CHEBI:15378"/>
        <dbReference type="ChEBI" id="CHEBI:33384"/>
        <dbReference type="ChEBI" id="CHEBI:57262"/>
        <dbReference type="ChEBI" id="CHEBI:58332"/>
        <dbReference type="ChEBI" id="CHEBI:60377"/>
        <dbReference type="EC" id="2.7.8.8"/>
    </reaction>
</comment>
<evidence type="ECO:0000256" key="5">
    <source>
        <dbReference type="ARBA" id="ARBA00017171"/>
    </source>
</evidence>
<evidence type="ECO:0000256" key="10">
    <source>
        <dbReference type="ARBA" id="ARBA00023098"/>
    </source>
</evidence>
<dbReference type="PROSITE" id="PS00379">
    <property type="entry name" value="CDP_ALCOHOL_P_TRANSF"/>
    <property type="match status" value="1"/>
</dbReference>
<evidence type="ECO:0000256" key="6">
    <source>
        <dbReference type="ARBA" id="ARBA00022516"/>
    </source>
</evidence>
<keyword evidence="6" id="KW-0444">Lipid biosynthesis</keyword>
<comment type="similarity">
    <text evidence="3 15">Belongs to the CDP-alcohol phosphatidyltransferase class-I family.</text>
</comment>
<organism evidence="17 18">
    <name type="scientific">Cardiobacterium hominis (strain ATCC 15826 / DSM 8339 / NCTC 10426 / 6573)</name>
    <dbReference type="NCBI Taxonomy" id="638300"/>
    <lineage>
        <taxon>Bacteria</taxon>
        <taxon>Pseudomonadati</taxon>
        <taxon>Pseudomonadota</taxon>
        <taxon>Gammaproteobacteria</taxon>
        <taxon>Cardiobacteriales</taxon>
        <taxon>Cardiobacteriaceae</taxon>
        <taxon>Cardiobacterium</taxon>
    </lineage>
</organism>
<evidence type="ECO:0000256" key="11">
    <source>
        <dbReference type="ARBA" id="ARBA00023136"/>
    </source>
</evidence>
<name>C8N7T0_CARH6</name>
<dbReference type="GeneID" id="84789574"/>
<feature type="transmembrane region" description="Helical" evidence="16">
    <location>
        <begin position="202"/>
        <end position="219"/>
    </location>
</feature>
<dbReference type="GO" id="GO:0016020">
    <property type="term" value="C:membrane"/>
    <property type="evidence" value="ECO:0007669"/>
    <property type="project" value="InterPro"/>
</dbReference>
<evidence type="ECO:0000313" key="17">
    <source>
        <dbReference type="EMBL" id="EEV89328.1"/>
    </source>
</evidence>
<keyword evidence="18" id="KW-1185">Reference proteome</keyword>
<evidence type="ECO:0000256" key="15">
    <source>
        <dbReference type="RuleBase" id="RU003750"/>
    </source>
</evidence>
<feature type="transmembrane region" description="Helical" evidence="16">
    <location>
        <begin position="12"/>
        <end position="34"/>
    </location>
</feature>
<sequence length="253" mass="27779">MPMPTRGSKTVYILPNLFTTASLFCGFYAILAAIDGSGRFTFAAALIFVAMIFDGCDGRVARLTHTESEFGVQYDSLADLISFGVAPAIVIYQWSLHFAAIEPIYPAKLGWLTAFIYTTCTALRLARFNVQVGVTDKAVFVGLPSPSAAAIVAGFVWTGSNYHWNGANLIMLSAVLTWFSALAMVSNFKYYSFKTFKLQSRLPFSKAALPACLIGLIFLEPAPVLFGLFLIYGLHGPIWTLWRIAKRRQGRTG</sequence>
<evidence type="ECO:0000256" key="2">
    <source>
        <dbReference type="ARBA" id="ARBA00004127"/>
    </source>
</evidence>
<feature type="transmembrane region" description="Helical" evidence="16">
    <location>
        <begin position="225"/>
        <end position="245"/>
    </location>
</feature>
<feature type="transmembrane region" description="Helical" evidence="16">
    <location>
        <begin position="40"/>
        <end position="56"/>
    </location>
</feature>
<dbReference type="Gene3D" id="1.20.120.1760">
    <property type="match status" value="1"/>
</dbReference>
<keyword evidence="12" id="KW-0594">Phospholipid biosynthesis</keyword>
<evidence type="ECO:0000256" key="8">
    <source>
        <dbReference type="ARBA" id="ARBA00022692"/>
    </source>
</evidence>
<evidence type="ECO:0000256" key="3">
    <source>
        <dbReference type="ARBA" id="ARBA00010441"/>
    </source>
</evidence>
<evidence type="ECO:0000256" key="9">
    <source>
        <dbReference type="ARBA" id="ARBA00022989"/>
    </source>
</evidence>
<evidence type="ECO:0000256" key="1">
    <source>
        <dbReference type="ARBA" id="ARBA00000287"/>
    </source>
</evidence>
<gene>
    <name evidence="17" type="primary">pssA</name>
    <name evidence="17" type="ORF">HMPREF0198_0557</name>
</gene>
<evidence type="ECO:0000256" key="13">
    <source>
        <dbReference type="ARBA" id="ARBA00023264"/>
    </source>
</evidence>
<dbReference type="Pfam" id="PF01066">
    <property type="entry name" value="CDP-OH_P_transf"/>
    <property type="match status" value="1"/>
</dbReference>
<evidence type="ECO:0000256" key="4">
    <source>
        <dbReference type="ARBA" id="ARBA00013174"/>
    </source>
</evidence>
<reference evidence="17 18" key="1">
    <citation type="submission" date="2009-08" db="EMBL/GenBank/DDBJ databases">
        <authorList>
            <person name="Qin X."/>
            <person name="Bachman B."/>
            <person name="Battles P."/>
            <person name="Bell A."/>
            <person name="Bess C."/>
            <person name="Bickham C."/>
            <person name="Chaboub L."/>
            <person name="Chen D."/>
            <person name="Coyle M."/>
            <person name="Deiros D.R."/>
            <person name="Dinh H."/>
            <person name="Forbes L."/>
            <person name="Fowler G."/>
            <person name="Francisco L."/>
            <person name="Fu Q."/>
            <person name="Gubbala S."/>
            <person name="Hale W."/>
            <person name="Han Y."/>
            <person name="Hemphill L."/>
            <person name="Highlander S.K."/>
            <person name="Hirani K."/>
            <person name="Hogues M."/>
            <person name="Jackson L."/>
            <person name="Jakkamsetti A."/>
            <person name="Javaid M."/>
            <person name="Jiang H."/>
            <person name="Korchina V."/>
            <person name="Kovar C."/>
            <person name="Lara F."/>
            <person name="Lee S."/>
            <person name="Mata R."/>
            <person name="Mathew T."/>
            <person name="Moen C."/>
            <person name="Morales K."/>
            <person name="Munidasa M."/>
            <person name="Nazareth L."/>
            <person name="Ngo R."/>
            <person name="Nguyen L."/>
            <person name="Okwuonu G."/>
            <person name="Ongeri F."/>
            <person name="Patil S."/>
            <person name="Petrosino J."/>
            <person name="Pham C."/>
            <person name="Pham P."/>
            <person name="Pu L.-L."/>
            <person name="Puazo M."/>
            <person name="Raj R."/>
            <person name="Reid J."/>
            <person name="Rouhana J."/>
            <person name="Saada N."/>
            <person name="Shang Y."/>
            <person name="Simmons D."/>
            <person name="Thornton R."/>
            <person name="Warren J."/>
            <person name="Weissenberger G."/>
            <person name="Zhang J."/>
            <person name="Zhang L."/>
            <person name="Zhou C."/>
            <person name="Zhu D."/>
            <person name="Muzny D."/>
            <person name="Worley K."/>
            <person name="Gibbs R."/>
        </authorList>
    </citation>
    <scope>NUCLEOTIDE SEQUENCE [LARGE SCALE GENOMIC DNA]</scope>
    <source>
        <strain evidence="18">ATCC 15826 / DSM 8339 / NCTC 10426 / 6573</strain>
    </source>
</reference>
<proteinExistence type="inferred from homology"/>
<comment type="subcellular location">
    <subcellularLocation>
        <location evidence="2">Endomembrane system</location>
        <topology evidence="2">Multi-pass membrane protein</topology>
    </subcellularLocation>
</comment>
<dbReference type="AlphaFoldDB" id="C8N7T0"/>
<keyword evidence="11 16" id="KW-0472">Membrane</keyword>